<gene>
    <name evidence="2" type="ORF">UREG_00462</name>
</gene>
<protein>
    <submittedName>
        <fullName evidence="2">Uncharacterized protein</fullName>
    </submittedName>
</protein>
<name>C4JE38_UNCRE</name>
<dbReference type="eggNOG" id="ENOG502QTWB">
    <property type="taxonomic scope" value="Eukaryota"/>
</dbReference>
<feature type="compositionally biased region" description="Polar residues" evidence="1">
    <location>
        <begin position="1"/>
        <end position="19"/>
    </location>
</feature>
<feature type="region of interest" description="Disordered" evidence="1">
    <location>
        <begin position="1"/>
        <end position="80"/>
    </location>
</feature>
<dbReference type="InParanoid" id="C4JE38"/>
<reference evidence="3" key="1">
    <citation type="journal article" date="2009" name="Genome Res.">
        <title>Comparative genomic analyses of the human fungal pathogens Coccidioides and their relatives.</title>
        <authorList>
            <person name="Sharpton T.J."/>
            <person name="Stajich J.E."/>
            <person name="Rounsley S.D."/>
            <person name="Gardner M.J."/>
            <person name="Wortman J.R."/>
            <person name="Jordar V.S."/>
            <person name="Maiti R."/>
            <person name="Kodira C.D."/>
            <person name="Neafsey D.E."/>
            <person name="Zeng Q."/>
            <person name="Hung C.-Y."/>
            <person name="McMahan C."/>
            <person name="Muszewska A."/>
            <person name="Grynberg M."/>
            <person name="Mandel M.A."/>
            <person name="Kellner E.M."/>
            <person name="Barker B.M."/>
            <person name="Galgiani J.N."/>
            <person name="Orbach M.J."/>
            <person name="Kirkland T.N."/>
            <person name="Cole G.T."/>
            <person name="Henn M.R."/>
            <person name="Birren B.W."/>
            <person name="Taylor J.W."/>
        </authorList>
    </citation>
    <scope>NUCLEOTIDE SEQUENCE [LARGE SCALE GENOMIC DNA]</scope>
    <source>
        <strain evidence="3">UAMH 1704</strain>
    </source>
</reference>
<dbReference type="RefSeq" id="XP_002540949.1">
    <property type="nucleotide sequence ID" value="XM_002540903.1"/>
</dbReference>
<dbReference type="OrthoDB" id="2139606at2759"/>
<dbReference type="AlphaFoldDB" id="C4JE38"/>
<feature type="region of interest" description="Disordered" evidence="1">
    <location>
        <begin position="94"/>
        <end position="124"/>
    </location>
</feature>
<dbReference type="KEGG" id="ure:UREG_00462"/>
<dbReference type="Proteomes" id="UP000002058">
    <property type="component" value="Unassembled WGS sequence"/>
</dbReference>
<dbReference type="GeneID" id="8437260"/>
<evidence type="ECO:0000313" key="3">
    <source>
        <dbReference type="Proteomes" id="UP000002058"/>
    </source>
</evidence>
<feature type="compositionally biased region" description="Low complexity" evidence="1">
    <location>
        <begin position="62"/>
        <end position="79"/>
    </location>
</feature>
<organism evidence="2 3">
    <name type="scientific">Uncinocarpus reesii (strain UAMH 1704)</name>
    <dbReference type="NCBI Taxonomy" id="336963"/>
    <lineage>
        <taxon>Eukaryota</taxon>
        <taxon>Fungi</taxon>
        <taxon>Dikarya</taxon>
        <taxon>Ascomycota</taxon>
        <taxon>Pezizomycotina</taxon>
        <taxon>Eurotiomycetes</taxon>
        <taxon>Eurotiomycetidae</taxon>
        <taxon>Onygenales</taxon>
        <taxon>Onygenaceae</taxon>
        <taxon>Uncinocarpus</taxon>
    </lineage>
</organism>
<keyword evidence="3" id="KW-1185">Reference proteome</keyword>
<proteinExistence type="predicted"/>
<dbReference type="VEuPathDB" id="FungiDB:UREG_00462"/>
<dbReference type="HOGENOM" id="CLU_1042793_0_0_1"/>
<sequence length="267" mass="28989">MELQANLQLQSRPRSQAPSKPNLLLPSAVALHAQLNPPPPNPAPEFAIKTSKKRRTLQDWLPSTPDAASPPSSRHGSSSQALLRHTAILSNLLDPNLLPPPPSPSNASSKASARTPSPQSVTTNPLHPRVAVILGVDRCWYLPLLICRALSIVPAAWWGLRCAFTFLAELLRIEPNLWRQPEGDGAGGAGGWTAAIVKGTAATVAAVDWDADRRFRVTEVALAIIWLHLSRENELELPLLVMSKKLWKVVAEKMVVVEHLRGTAPHG</sequence>
<dbReference type="EMBL" id="CH476615">
    <property type="protein sequence ID" value="EEP75616.1"/>
    <property type="molecule type" value="Genomic_DNA"/>
</dbReference>
<feature type="compositionally biased region" description="Polar residues" evidence="1">
    <location>
        <begin position="114"/>
        <end position="124"/>
    </location>
</feature>
<evidence type="ECO:0000313" key="2">
    <source>
        <dbReference type="EMBL" id="EEP75616.1"/>
    </source>
</evidence>
<evidence type="ECO:0000256" key="1">
    <source>
        <dbReference type="SAM" id="MobiDB-lite"/>
    </source>
</evidence>
<accession>C4JE38</accession>